<dbReference type="EMBL" id="AHMT02000039">
    <property type="protein sequence ID" value="EQA62096.1"/>
    <property type="molecule type" value="Genomic_DNA"/>
</dbReference>
<gene>
    <name evidence="1" type="ORF">LEP1GSC062_2122</name>
</gene>
<reference evidence="1" key="1">
    <citation type="submission" date="2013-05" db="EMBL/GenBank/DDBJ databases">
        <authorList>
            <person name="Harkins D.M."/>
            <person name="Durkin A.S."/>
            <person name="Brinkac L.M."/>
            <person name="Haft D.H."/>
            <person name="Selengut J.D."/>
            <person name="Sanka R."/>
            <person name="DePew J."/>
            <person name="Purushe J."/>
            <person name="Hartskeerl R.A."/>
            <person name="Ahmed A."/>
            <person name="van der Linden H."/>
            <person name="Goris M.G.A."/>
            <person name="Vinetz J.M."/>
            <person name="Sutton G.G."/>
            <person name="Nierman W.C."/>
            <person name="Fouts D.E."/>
        </authorList>
    </citation>
    <scope>NUCLEOTIDE SEQUENCE [LARGE SCALE GENOMIC DNA]</scope>
    <source>
        <strain evidence="1">L 60</strain>
    </source>
</reference>
<evidence type="ECO:0000313" key="2">
    <source>
        <dbReference type="Proteomes" id="UP000018747"/>
    </source>
</evidence>
<keyword evidence="2" id="KW-1185">Reference proteome</keyword>
<dbReference type="Proteomes" id="UP000018747">
    <property type="component" value="Unassembled WGS sequence"/>
</dbReference>
<sequence length="55" mass="6629">MQSINYQRKIEIGLEEKDARIIVYFTDPEYLGFCKKNEIFFSFFSTKIREEIGQN</sequence>
<comment type="caution">
    <text evidence="1">The sequence shown here is derived from an EMBL/GenBank/DDBJ whole genome shotgun (WGS) entry which is preliminary data.</text>
</comment>
<evidence type="ECO:0000313" key="1">
    <source>
        <dbReference type="EMBL" id="EQA62096.1"/>
    </source>
</evidence>
<dbReference type="AlphaFoldDB" id="V6HX55"/>
<proteinExistence type="predicted"/>
<protein>
    <submittedName>
        <fullName evidence="1">Uncharacterized protein</fullName>
    </submittedName>
</protein>
<accession>V6HX55</accession>
<organism evidence="1 2">
    <name type="scientific">Leptospira alexanderi serovar Manhao 3 str. L 60</name>
    <dbReference type="NCBI Taxonomy" id="1049759"/>
    <lineage>
        <taxon>Bacteria</taxon>
        <taxon>Pseudomonadati</taxon>
        <taxon>Spirochaetota</taxon>
        <taxon>Spirochaetia</taxon>
        <taxon>Leptospirales</taxon>
        <taxon>Leptospiraceae</taxon>
        <taxon>Leptospira</taxon>
    </lineage>
</organism>
<name>V6HX55_9LEPT</name>